<dbReference type="InterPro" id="IPR020476">
    <property type="entry name" value="Nudix_hydrolase"/>
</dbReference>
<dbReference type="PROSITE" id="PS51462">
    <property type="entry name" value="NUDIX"/>
    <property type="match status" value="1"/>
</dbReference>
<dbReference type="PRINTS" id="PR00502">
    <property type="entry name" value="NUDIXFAMILY"/>
</dbReference>
<name>A0ABS4YMD5_9MICO</name>
<dbReference type="Pfam" id="PF00293">
    <property type="entry name" value="NUDIX"/>
    <property type="match status" value="1"/>
</dbReference>
<dbReference type="EMBL" id="JAGIOC010000001">
    <property type="protein sequence ID" value="MBP2409557.1"/>
    <property type="molecule type" value="Genomic_DNA"/>
</dbReference>
<dbReference type="Gene3D" id="3.90.79.10">
    <property type="entry name" value="Nucleoside Triphosphate Pyrophosphohydrolase"/>
    <property type="match status" value="1"/>
</dbReference>
<evidence type="ECO:0000256" key="2">
    <source>
        <dbReference type="ARBA" id="ARBA00005582"/>
    </source>
</evidence>
<dbReference type="PANTHER" id="PTHR43046">
    <property type="entry name" value="GDP-MANNOSE MANNOSYL HYDROLASE"/>
    <property type="match status" value="1"/>
</dbReference>
<dbReference type="PROSITE" id="PS00893">
    <property type="entry name" value="NUDIX_BOX"/>
    <property type="match status" value="1"/>
</dbReference>
<sequence length="130" mass="14088">MRIRAVAVVIERDHLLVIRRRRAGREYCVLPGGGIEPGETPQDACLRELAEETGLAGTVGPLLPVPVDSEAPALYFTVRTAFERPVLGGPEARQSSPTNTYEPAWVPLDDPALAHLVPPPARKAVRHQAV</sequence>
<proteinExistence type="inferred from homology"/>
<dbReference type="Proteomes" id="UP000698222">
    <property type="component" value="Unassembled WGS sequence"/>
</dbReference>
<dbReference type="InterPro" id="IPR000086">
    <property type="entry name" value="NUDIX_hydrolase_dom"/>
</dbReference>
<accession>A0ABS4YMD5</accession>
<protein>
    <submittedName>
        <fullName evidence="6">8-oxo-dGTP pyrophosphatase MutT (NUDIX family)</fullName>
    </submittedName>
</protein>
<comment type="caution">
    <text evidence="6">The sequence shown here is derived from an EMBL/GenBank/DDBJ whole genome shotgun (WGS) entry which is preliminary data.</text>
</comment>
<organism evidence="6 7">
    <name type="scientific">Brachybacterium fresconis</name>
    <dbReference type="NCBI Taxonomy" id="173363"/>
    <lineage>
        <taxon>Bacteria</taxon>
        <taxon>Bacillati</taxon>
        <taxon>Actinomycetota</taxon>
        <taxon>Actinomycetes</taxon>
        <taxon>Micrococcales</taxon>
        <taxon>Dermabacteraceae</taxon>
        <taxon>Brachybacterium</taxon>
    </lineage>
</organism>
<evidence type="ECO:0000313" key="6">
    <source>
        <dbReference type="EMBL" id="MBP2409557.1"/>
    </source>
</evidence>
<dbReference type="InterPro" id="IPR020084">
    <property type="entry name" value="NUDIX_hydrolase_CS"/>
</dbReference>
<dbReference type="RefSeq" id="WP_209891722.1">
    <property type="nucleotide sequence ID" value="NZ_BAAAJV010000006.1"/>
</dbReference>
<gene>
    <name evidence="6" type="ORF">JOF44_002460</name>
</gene>
<keyword evidence="7" id="KW-1185">Reference proteome</keyword>
<evidence type="ECO:0000256" key="4">
    <source>
        <dbReference type="RuleBase" id="RU003476"/>
    </source>
</evidence>
<keyword evidence="3 4" id="KW-0378">Hydrolase</keyword>
<reference evidence="6 7" key="1">
    <citation type="submission" date="2021-03" db="EMBL/GenBank/DDBJ databases">
        <title>Sequencing the genomes of 1000 actinobacteria strains.</title>
        <authorList>
            <person name="Klenk H.-P."/>
        </authorList>
    </citation>
    <scope>NUCLEOTIDE SEQUENCE [LARGE SCALE GENOMIC DNA]</scope>
    <source>
        <strain evidence="6 7">DSM 14564</strain>
    </source>
</reference>
<evidence type="ECO:0000256" key="3">
    <source>
        <dbReference type="ARBA" id="ARBA00022801"/>
    </source>
</evidence>
<comment type="similarity">
    <text evidence="2 4">Belongs to the Nudix hydrolase family.</text>
</comment>
<dbReference type="PANTHER" id="PTHR43046:SF14">
    <property type="entry name" value="MUTT_NUDIX FAMILY PROTEIN"/>
    <property type="match status" value="1"/>
</dbReference>
<dbReference type="SUPFAM" id="SSF55811">
    <property type="entry name" value="Nudix"/>
    <property type="match status" value="1"/>
</dbReference>
<evidence type="ECO:0000313" key="7">
    <source>
        <dbReference type="Proteomes" id="UP000698222"/>
    </source>
</evidence>
<evidence type="ECO:0000259" key="5">
    <source>
        <dbReference type="PROSITE" id="PS51462"/>
    </source>
</evidence>
<comment type="cofactor">
    <cofactor evidence="1">
        <name>Mg(2+)</name>
        <dbReference type="ChEBI" id="CHEBI:18420"/>
    </cofactor>
</comment>
<dbReference type="InterPro" id="IPR015797">
    <property type="entry name" value="NUDIX_hydrolase-like_dom_sf"/>
</dbReference>
<feature type="domain" description="Nudix hydrolase" evidence="5">
    <location>
        <begin position="1"/>
        <end position="129"/>
    </location>
</feature>
<evidence type="ECO:0000256" key="1">
    <source>
        <dbReference type="ARBA" id="ARBA00001946"/>
    </source>
</evidence>